<gene>
    <name evidence="3" type="ORF">BDN70DRAFT_669630</name>
</gene>
<keyword evidence="2" id="KW-0472">Membrane</keyword>
<accession>A0A9P5Z1Z1</accession>
<feature type="region of interest" description="Disordered" evidence="1">
    <location>
        <begin position="124"/>
        <end position="151"/>
    </location>
</feature>
<keyword evidence="2" id="KW-1133">Transmembrane helix</keyword>
<sequence>MVLQPTLQNANFNLDVSGIAGFFGGEESFAAMSSMHLMRHRRWLGWYNSPGSYYIAKKYGTLAKSRLWNGLFPGPPVAPAKMLELDSQEGPRYMGVHSGTRIDKTGHLAYLLARYCEQINYTEGQSDTPSVRVPLPFSPPQSPTPDSESIQLSKSAIPTRTDKKKSCSVTIVDLGHFKKWVGYPNVPAASLLPFEPLGLVVTLATVVGTVLSALWGDWFSFAMIILGAISSGVSSYVLGSGELQLKFPDPSTNSPPGDGILVSSRHDIVVLKGSENSVSNIIRGRYHLEYASAPKYRNIGVSSVILTMQFLLQLFLVPQGQLIGQIMFLGTFIISWIFNAYLASVDRETLQTEVLFKTLGIPPKHKFTKLYFEKWSTAAAFAAFYVHPDTLKDLLPNDTASWAVWKDFIIQAHSKCRDPTYLLQSDESQAKMKNLTPEEQKFVHEFIEYAGEAFQDAQKILHKDSEKISCEKNVYNPDTYQSTTFSKIRMGLLGRKRAGAASDFQIGANNA</sequence>
<keyword evidence="4" id="KW-1185">Reference proteome</keyword>
<proteinExistence type="predicted"/>
<comment type="caution">
    <text evidence="3">The sequence shown here is derived from an EMBL/GenBank/DDBJ whole genome shotgun (WGS) entry which is preliminary data.</text>
</comment>
<evidence type="ECO:0000256" key="1">
    <source>
        <dbReference type="SAM" id="MobiDB-lite"/>
    </source>
</evidence>
<feature type="transmembrane region" description="Helical" evidence="2">
    <location>
        <begin position="197"/>
        <end position="215"/>
    </location>
</feature>
<dbReference type="EMBL" id="MU155207">
    <property type="protein sequence ID" value="KAF9479702.1"/>
    <property type="molecule type" value="Genomic_DNA"/>
</dbReference>
<dbReference type="OrthoDB" id="2366471at2759"/>
<feature type="transmembrane region" description="Helical" evidence="2">
    <location>
        <begin position="322"/>
        <end position="342"/>
    </location>
</feature>
<feature type="transmembrane region" description="Helical" evidence="2">
    <location>
        <begin position="221"/>
        <end position="239"/>
    </location>
</feature>
<protein>
    <submittedName>
        <fullName evidence="3">Uncharacterized protein</fullName>
    </submittedName>
</protein>
<feature type="transmembrane region" description="Helical" evidence="2">
    <location>
        <begin position="299"/>
        <end position="316"/>
    </location>
</feature>
<evidence type="ECO:0000313" key="3">
    <source>
        <dbReference type="EMBL" id="KAF9479702.1"/>
    </source>
</evidence>
<dbReference type="AlphaFoldDB" id="A0A9P5Z1Z1"/>
<evidence type="ECO:0000256" key="2">
    <source>
        <dbReference type="SAM" id="Phobius"/>
    </source>
</evidence>
<organism evidence="3 4">
    <name type="scientific">Pholiota conissans</name>
    <dbReference type="NCBI Taxonomy" id="109636"/>
    <lineage>
        <taxon>Eukaryota</taxon>
        <taxon>Fungi</taxon>
        <taxon>Dikarya</taxon>
        <taxon>Basidiomycota</taxon>
        <taxon>Agaricomycotina</taxon>
        <taxon>Agaricomycetes</taxon>
        <taxon>Agaricomycetidae</taxon>
        <taxon>Agaricales</taxon>
        <taxon>Agaricineae</taxon>
        <taxon>Strophariaceae</taxon>
        <taxon>Pholiota</taxon>
    </lineage>
</organism>
<reference evidence="3" key="1">
    <citation type="submission" date="2020-11" db="EMBL/GenBank/DDBJ databases">
        <authorList>
            <consortium name="DOE Joint Genome Institute"/>
            <person name="Ahrendt S."/>
            <person name="Riley R."/>
            <person name="Andreopoulos W."/>
            <person name="Labutti K."/>
            <person name="Pangilinan J."/>
            <person name="Ruiz-Duenas F.J."/>
            <person name="Barrasa J.M."/>
            <person name="Sanchez-Garcia M."/>
            <person name="Camarero S."/>
            <person name="Miyauchi S."/>
            <person name="Serrano A."/>
            <person name="Linde D."/>
            <person name="Babiker R."/>
            <person name="Drula E."/>
            <person name="Ayuso-Fernandez I."/>
            <person name="Pacheco R."/>
            <person name="Padilla G."/>
            <person name="Ferreira P."/>
            <person name="Barriuso J."/>
            <person name="Kellner H."/>
            <person name="Castanera R."/>
            <person name="Alfaro M."/>
            <person name="Ramirez L."/>
            <person name="Pisabarro A.G."/>
            <person name="Kuo A."/>
            <person name="Tritt A."/>
            <person name="Lipzen A."/>
            <person name="He G."/>
            <person name="Yan M."/>
            <person name="Ng V."/>
            <person name="Cullen D."/>
            <person name="Martin F."/>
            <person name="Rosso M.-N."/>
            <person name="Henrissat B."/>
            <person name="Hibbett D."/>
            <person name="Martinez A.T."/>
            <person name="Grigoriev I.V."/>
        </authorList>
    </citation>
    <scope>NUCLEOTIDE SEQUENCE</scope>
    <source>
        <strain evidence="3">CIRM-BRFM 674</strain>
    </source>
</reference>
<name>A0A9P5Z1Z1_9AGAR</name>
<keyword evidence="2" id="KW-0812">Transmembrane</keyword>
<evidence type="ECO:0000313" key="4">
    <source>
        <dbReference type="Proteomes" id="UP000807469"/>
    </source>
</evidence>
<dbReference type="Proteomes" id="UP000807469">
    <property type="component" value="Unassembled WGS sequence"/>
</dbReference>